<reference evidence="2 3" key="1">
    <citation type="journal article" date="2014" name="PLoS Genet.">
        <title>Phylogenetically driven sequencing of extremely halophilic archaea reveals strategies for static and dynamic osmo-response.</title>
        <authorList>
            <person name="Becker E.A."/>
            <person name="Seitzer P.M."/>
            <person name="Tritt A."/>
            <person name="Larsen D."/>
            <person name="Krusor M."/>
            <person name="Yao A.I."/>
            <person name="Wu D."/>
            <person name="Madern D."/>
            <person name="Eisen J.A."/>
            <person name="Darling A.E."/>
            <person name="Facciotti M.T."/>
        </authorList>
    </citation>
    <scope>NUCLEOTIDE SEQUENCE [LARGE SCALE GENOMIC DNA]</scope>
    <source>
        <strain evidence="2 3">SP2</strain>
    </source>
</reference>
<accession>L9XZT7</accession>
<feature type="region of interest" description="Disordered" evidence="1">
    <location>
        <begin position="1"/>
        <end position="20"/>
    </location>
</feature>
<organism evidence="2 3">
    <name type="scientific">Natronobacterium gregoryi (strain ATCC 43098 / DSM 3393 / CCM 3738 / CIP 104747 / IAM 13177 / JCM 8860 / NBRC 102187 / NCIMB 2189 / SP2)</name>
    <dbReference type="NCBI Taxonomy" id="797304"/>
    <lineage>
        <taxon>Archaea</taxon>
        <taxon>Methanobacteriati</taxon>
        <taxon>Methanobacteriota</taxon>
        <taxon>Stenosarchaea group</taxon>
        <taxon>Halobacteria</taxon>
        <taxon>Halobacteriales</taxon>
        <taxon>Natrialbaceae</taxon>
        <taxon>Natronobacterium</taxon>
    </lineage>
</organism>
<dbReference type="EMBL" id="AOIC01000081">
    <property type="protein sequence ID" value="ELY67369.1"/>
    <property type="molecule type" value="Genomic_DNA"/>
</dbReference>
<gene>
    <name evidence="2" type="ORF">C490_11196</name>
</gene>
<name>L9XZT7_NATGS</name>
<evidence type="ECO:0008006" key="4">
    <source>
        <dbReference type="Google" id="ProtNLM"/>
    </source>
</evidence>
<sequence length="69" mass="7880">MQFGYSMNSQNRSKRDATSTMRDAVKRVLFRGDDVTTIEECRRCGKSIEAHDVDCPSCGCADIVEYRIR</sequence>
<proteinExistence type="predicted"/>
<feature type="compositionally biased region" description="Polar residues" evidence="1">
    <location>
        <begin position="1"/>
        <end position="11"/>
    </location>
</feature>
<dbReference type="AlphaFoldDB" id="L9XZT7"/>
<evidence type="ECO:0000313" key="2">
    <source>
        <dbReference type="EMBL" id="ELY67369.1"/>
    </source>
</evidence>
<evidence type="ECO:0000256" key="1">
    <source>
        <dbReference type="SAM" id="MobiDB-lite"/>
    </source>
</evidence>
<protein>
    <recommendedName>
        <fullName evidence="4">Small CPxCG-related zinc finger protein</fullName>
    </recommendedName>
</protein>
<evidence type="ECO:0000313" key="3">
    <source>
        <dbReference type="Proteomes" id="UP000011613"/>
    </source>
</evidence>
<comment type="caution">
    <text evidence="2">The sequence shown here is derived from an EMBL/GenBank/DDBJ whole genome shotgun (WGS) entry which is preliminary data.</text>
</comment>
<dbReference type="Proteomes" id="UP000011613">
    <property type="component" value="Unassembled WGS sequence"/>
</dbReference>